<reference evidence="6" key="1">
    <citation type="submission" date="2018-01" db="EMBL/GenBank/DDBJ databases">
        <authorList>
            <person name="Gaut B.S."/>
            <person name="Morton B.R."/>
            <person name="Clegg M.T."/>
            <person name="Duvall M.R."/>
        </authorList>
    </citation>
    <scope>NUCLEOTIDE SEQUENCE [LARGE SCALE GENOMIC DNA]</scope>
</reference>
<gene>
    <name evidence="5" type="primary">fadK</name>
    <name evidence="5" type="ORF">CBM2589_U10043</name>
</gene>
<accession>A0A375CQ51</accession>
<protein>
    <submittedName>
        <fullName evidence="5">Short-chain-fatty-acid--CoA ligase</fullName>
        <ecNumber evidence="5">6.2.1.-</ecNumber>
    </submittedName>
</protein>
<dbReference type="Gene3D" id="3.40.50.12780">
    <property type="entry name" value="N-terminal domain of ligase-like"/>
    <property type="match status" value="1"/>
</dbReference>
<proteinExistence type="inferred from homology"/>
<name>A0A375CQ51_9BURK</name>
<dbReference type="Gene3D" id="3.30.300.30">
    <property type="match status" value="1"/>
</dbReference>
<keyword evidence="2 5" id="KW-0436">Ligase</keyword>
<dbReference type="PANTHER" id="PTHR43201:SF5">
    <property type="entry name" value="MEDIUM-CHAIN ACYL-COA LIGASE ACSF2, MITOCHONDRIAL"/>
    <property type="match status" value="1"/>
</dbReference>
<feature type="domain" description="AMP-dependent synthetase/ligase" evidence="3">
    <location>
        <begin position="32"/>
        <end position="400"/>
    </location>
</feature>
<dbReference type="GO" id="GO:0006631">
    <property type="term" value="P:fatty acid metabolic process"/>
    <property type="evidence" value="ECO:0007669"/>
    <property type="project" value="TreeGrafter"/>
</dbReference>
<dbReference type="EMBL" id="OFSP01000078">
    <property type="protein sequence ID" value="SOY77526.1"/>
    <property type="molecule type" value="Genomic_DNA"/>
</dbReference>
<organism evidence="5 6">
    <name type="scientific">Cupriavidus taiwanensis</name>
    <dbReference type="NCBI Taxonomy" id="164546"/>
    <lineage>
        <taxon>Bacteria</taxon>
        <taxon>Pseudomonadati</taxon>
        <taxon>Pseudomonadota</taxon>
        <taxon>Betaproteobacteria</taxon>
        <taxon>Burkholderiales</taxon>
        <taxon>Burkholderiaceae</taxon>
        <taxon>Cupriavidus</taxon>
    </lineage>
</organism>
<dbReference type="GO" id="GO:0031956">
    <property type="term" value="F:medium-chain fatty acid-CoA ligase activity"/>
    <property type="evidence" value="ECO:0007669"/>
    <property type="project" value="TreeGrafter"/>
</dbReference>
<dbReference type="InterPro" id="IPR042099">
    <property type="entry name" value="ANL_N_sf"/>
</dbReference>
<dbReference type="InterPro" id="IPR025110">
    <property type="entry name" value="AMP-bd_C"/>
</dbReference>
<evidence type="ECO:0000313" key="6">
    <source>
        <dbReference type="Proteomes" id="UP000256297"/>
    </source>
</evidence>
<dbReference type="Proteomes" id="UP000256297">
    <property type="component" value="Unassembled WGS sequence"/>
</dbReference>
<dbReference type="AlphaFoldDB" id="A0A375CQ51"/>
<dbReference type="InterPro" id="IPR045851">
    <property type="entry name" value="AMP-bd_C_sf"/>
</dbReference>
<feature type="domain" description="AMP-binding enzyme C-terminal" evidence="4">
    <location>
        <begin position="451"/>
        <end position="527"/>
    </location>
</feature>
<dbReference type="SUPFAM" id="SSF56801">
    <property type="entry name" value="Acetyl-CoA synthetase-like"/>
    <property type="match status" value="1"/>
</dbReference>
<dbReference type="InterPro" id="IPR000873">
    <property type="entry name" value="AMP-dep_synth/lig_dom"/>
</dbReference>
<dbReference type="Pfam" id="PF00501">
    <property type="entry name" value="AMP-binding"/>
    <property type="match status" value="1"/>
</dbReference>
<sequence>MPMKTPTYVSEQCARRYRSAGWWEGRTLLDDFDAAVLRRPSATAVVDPRGRRMSFAELDEESRRLAAGFLAMGLELGDVVSVQLPNWIEFVTVHLAATRVGAVTAPLLTSYREHELSYILRVSRASIAVLPGYYRNFDFPAMYGNLWHQLPDLKQVVVVSEQAPPLMRTYAESCASSAAALPICDMHGDAVSALIFTSGTEASPKAVMHSHDTMRYGTRSIPKLLGLSHDDVIWAPAPLGHATGFLWGMRLALTMGSRLVLQDIWDAEDALRLIETERCTFTLVATPFVTMLLETPSAGKRDTSSLRIFGCAGAPIPRNLGLEVEEKLGCRLIGMWGMSECFIGSTSLATGPEDKQWGTDGRAMPGSELAIFDETRTRILPPGEVGELATRGPHVALGYLDDPERTRQAFTPEGWLFTGDLATLDAEGYMRIVGRKKDIVNRGGLKISAREVEDLLLQHPLVKEAVVVAVPDTRLGEKSCACIVPAGPRKPKLEDLIQFLEARGIARYKLPEFLVIVAQFPMTPSGKIQKSLLRNAVMNGGCTVETA</sequence>
<evidence type="ECO:0000256" key="1">
    <source>
        <dbReference type="ARBA" id="ARBA00006432"/>
    </source>
</evidence>
<dbReference type="EC" id="6.2.1.-" evidence="5"/>
<comment type="similarity">
    <text evidence="1">Belongs to the ATP-dependent AMP-binding enzyme family.</text>
</comment>
<evidence type="ECO:0000259" key="3">
    <source>
        <dbReference type="Pfam" id="PF00501"/>
    </source>
</evidence>
<dbReference type="Pfam" id="PF13193">
    <property type="entry name" value="AMP-binding_C"/>
    <property type="match status" value="1"/>
</dbReference>
<comment type="caution">
    <text evidence="5">The sequence shown here is derived from an EMBL/GenBank/DDBJ whole genome shotgun (WGS) entry which is preliminary data.</text>
</comment>
<evidence type="ECO:0000313" key="5">
    <source>
        <dbReference type="EMBL" id="SOY77526.1"/>
    </source>
</evidence>
<evidence type="ECO:0000259" key="4">
    <source>
        <dbReference type="Pfam" id="PF13193"/>
    </source>
</evidence>
<evidence type="ECO:0000256" key="2">
    <source>
        <dbReference type="ARBA" id="ARBA00022598"/>
    </source>
</evidence>
<dbReference type="PANTHER" id="PTHR43201">
    <property type="entry name" value="ACYL-COA SYNTHETASE"/>
    <property type="match status" value="1"/>
</dbReference>